<gene>
    <name evidence="4" type="ORF">OU415_37635</name>
</gene>
<feature type="transmembrane region" description="Helical" evidence="1">
    <location>
        <begin position="41"/>
        <end position="57"/>
    </location>
</feature>
<dbReference type="EMBL" id="JAQGLA010000158">
    <property type="protein sequence ID" value="MDA3631198.1"/>
    <property type="molecule type" value="Genomic_DNA"/>
</dbReference>
<evidence type="ECO:0000259" key="3">
    <source>
        <dbReference type="Pfam" id="PF18184"/>
    </source>
</evidence>
<keyword evidence="1" id="KW-1133">Transmembrane helix</keyword>
<accession>A0ABT4VB64</accession>
<protein>
    <submittedName>
        <fullName evidence="4">DUF4231 domain-containing protein</fullName>
    </submittedName>
</protein>
<dbReference type="NCBIfam" id="NF033610">
    <property type="entry name" value="SLATT_3"/>
    <property type="match status" value="1"/>
</dbReference>
<reference evidence="4 5" key="1">
    <citation type="submission" date="2022-11" db="EMBL/GenBank/DDBJ databases">
        <title>Draft genome sequence of Saccharopolyspora sp. WRP15-2 isolated from rhizosphere soils of wild rice in Thailand.</title>
        <authorList>
            <person name="Duangmal K."/>
            <person name="Kammanee S."/>
            <person name="Muangham S."/>
        </authorList>
    </citation>
    <scope>NUCLEOTIDE SEQUENCE [LARGE SCALE GENOMIC DNA]</scope>
    <source>
        <strain evidence="4 5">WRP15-2</strain>
    </source>
</reference>
<organism evidence="4 5">
    <name type="scientific">Saccharopolyspora oryzae</name>
    <dbReference type="NCBI Taxonomy" id="2997343"/>
    <lineage>
        <taxon>Bacteria</taxon>
        <taxon>Bacillati</taxon>
        <taxon>Actinomycetota</taxon>
        <taxon>Actinomycetes</taxon>
        <taxon>Pseudonocardiales</taxon>
        <taxon>Pseudonocardiaceae</taxon>
        <taxon>Saccharopolyspora</taxon>
    </lineage>
</organism>
<evidence type="ECO:0000313" key="4">
    <source>
        <dbReference type="EMBL" id="MDA3631198.1"/>
    </source>
</evidence>
<feature type="domain" description="SMODS and SLOG-associating 2TM effector" evidence="2">
    <location>
        <begin position="168"/>
        <end position="294"/>
    </location>
</feature>
<dbReference type="Proteomes" id="UP001210380">
    <property type="component" value="Unassembled WGS sequence"/>
</dbReference>
<feature type="transmembrane region" description="Helical" evidence="1">
    <location>
        <begin position="63"/>
        <end position="82"/>
    </location>
</feature>
<dbReference type="Pfam" id="PF18184">
    <property type="entry name" value="SLATT_3"/>
    <property type="match status" value="1"/>
</dbReference>
<evidence type="ECO:0000313" key="5">
    <source>
        <dbReference type="Proteomes" id="UP001210380"/>
    </source>
</evidence>
<dbReference type="InterPro" id="IPR040884">
    <property type="entry name" value="SLATT_1"/>
</dbReference>
<evidence type="ECO:0000256" key="1">
    <source>
        <dbReference type="SAM" id="Phobius"/>
    </source>
</evidence>
<feature type="transmembrane region" description="Helical" evidence="1">
    <location>
        <begin position="197"/>
        <end position="216"/>
    </location>
</feature>
<keyword evidence="1" id="KW-0472">Membrane</keyword>
<dbReference type="Pfam" id="PF18181">
    <property type="entry name" value="SLATT_1"/>
    <property type="match status" value="1"/>
</dbReference>
<keyword evidence="5" id="KW-1185">Reference proteome</keyword>
<dbReference type="NCBIfam" id="NF033634">
    <property type="entry name" value="SLATT_1"/>
    <property type="match status" value="1"/>
</dbReference>
<evidence type="ECO:0000259" key="2">
    <source>
        <dbReference type="Pfam" id="PF18181"/>
    </source>
</evidence>
<feature type="domain" description="SMODS and SLOG-associating 2TM effector" evidence="3">
    <location>
        <begin position="16"/>
        <end position="165"/>
    </location>
</feature>
<sequence length="300" mass="32203">MSSTEQLPALTPDDYPGLFQAADAAATRQQHVYIRAARSRLVLVVAAAAFAAMTLPVDGTDLFAVGAALAFVGALVVELAVISTRPDRLWAESRTLATSVKTLSWRYAVGAAPFPAGSARADERFAERLRTLQQELPDVPLSQHTAETITARMRALRAASLAERKEAYLIGRMLDQQDWYQTRALHHQRRARSFRTAMLVAEVVGVAGALSEALGITGLTKAGATAAAVAAALVAALAAWAATRRHAAKAATYHRVTRELGAIRDGLDTDLDEQQWSAAVTDAEAAITREHAIWHATRTT</sequence>
<name>A0ABT4VB64_9PSEU</name>
<dbReference type="RefSeq" id="WP_270954554.1">
    <property type="nucleotide sequence ID" value="NZ_JAQGLA010000158.1"/>
</dbReference>
<keyword evidence="1" id="KW-0812">Transmembrane</keyword>
<dbReference type="InterPro" id="IPR041116">
    <property type="entry name" value="SLATT_3"/>
</dbReference>
<comment type="caution">
    <text evidence="4">The sequence shown here is derived from an EMBL/GenBank/DDBJ whole genome shotgun (WGS) entry which is preliminary data.</text>
</comment>
<proteinExistence type="predicted"/>
<feature type="transmembrane region" description="Helical" evidence="1">
    <location>
        <begin position="222"/>
        <end position="242"/>
    </location>
</feature>